<dbReference type="AlphaFoldDB" id="A0A392VW80"/>
<comment type="caution">
    <text evidence="1">The sequence shown here is derived from an EMBL/GenBank/DDBJ whole genome shotgun (WGS) entry which is preliminary data.</text>
</comment>
<accession>A0A392VW80</accession>
<evidence type="ECO:0000313" key="1">
    <source>
        <dbReference type="EMBL" id="MCI91732.1"/>
    </source>
</evidence>
<feature type="non-terminal residue" evidence="1">
    <location>
        <position position="1"/>
    </location>
</feature>
<dbReference type="Proteomes" id="UP000265520">
    <property type="component" value="Unassembled WGS sequence"/>
</dbReference>
<dbReference type="EMBL" id="LXQA011280960">
    <property type="protein sequence ID" value="MCI91732.1"/>
    <property type="molecule type" value="Genomic_DNA"/>
</dbReference>
<feature type="non-terminal residue" evidence="1">
    <location>
        <position position="46"/>
    </location>
</feature>
<reference evidence="1 2" key="1">
    <citation type="journal article" date="2018" name="Front. Plant Sci.">
        <title>Red Clover (Trifolium pratense) and Zigzag Clover (T. medium) - A Picture of Genomic Similarities and Differences.</title>
        <authorList>
            <person name="Dluhosova J."/>
            <person name="Istvanek J."/>
            <person name="Nedelnik J."/>
            <person name="Repkova J."/>
        </authorList>
    </citation>
    <scope>NUCLEOTIDE SEQUENCE [LARGE SCALE GENOMIC DNA]</scope>
    <source>
        <strain evidence="2">cv. 10/8</strain>
        <tissue evidence="1">Leaf</tissue>
    </source>
</reference>
<keyword evidence="2" id="KW-1185">Reference proteome</keyword>
<protein>
    <submittedName>
        <fullName evidence="1">Uncharacterized protein</fullName>
    </submittedName>
</protein>
<evidence type="ECO:0000313" key="2">
    <source>
        <dbReference type="Proteomes" id="UP000265520"/>
    </source>
</evidence>
<proteinExistence type="predicted"/>
<sequence>TQPSPAQSLNTGAAEGCEVAHDAAVLPAVVVAVVLQRDVRWLMMLL</sequence>
<organism evidence="1 2">
    <name type="scientific">Trifolium medium</name>
    <dbReference type="NCBI Taxonomy" id="97028"/>
    <lineage>
        <taxon>Eukaryota</taxon>
        <taxon>Viridiplantae</taxon>
        <taxon>Streptophyta</taxon>
        <taxon>Embryophyta</taxon>
        <taxon>Tracheophyta</taxon>
        <taxon>Spermatophyta</taxon>
        <taxon>Magnoliopsida</taxon>
        <taxon>eudicotyledons</taxon>
        <taxon>Gunneridae</taxon>
        <taxon>Pentapetalae</taxon>
        <taxon>rosids</taxon>
        <taxon>fabids</taxon>
        <taxon>Fabales</taxon>
        <taxon>Fabaceae</taxon>
        <taxon>Papilionoideae</taxon>
        <taxon>50 kb inversion clade</taxon>
        <taxon>NPAAA clade</taxon>
        <taxon>Hologalegina</taxon>
        <taxon>IRL clade</taxon>
        <taxon>Trifolieae</taxon>
        <taxon>Trifolium</taxon>
    </lineage>
</organism>
<name>A0A392VW80_9FABA</name>